<dbReference type="InterPro" id="IPR029069">
    <property type="entry name" value="HotDog_dom_sf"/>
</dbReference>
<evidence type="ECO:0000313" key="3">
    <source>
        <dbReference type="EMBL" id="SFH90571.1"/>
    </source>
</evidence>
<dbReference type="PANTHER" id="PTHR31793:SF27">
    <property type="entry name" value="NOVEL THIOESTERASE SUPERFAMILY DOMAIN AND SAPOSIN A-TYPE DOMAIN CONTAINING PROTEIN (0610012H03RIK)"/>
    <property type="match status" value="1"/>
</dbReference>
<dbReference type="EMBL" id="FOPY01000012">
    <property type="protein sequence ID" value="SFH90571.1"/>
    <property type="molecule type" value="Genomic_DNA"/>
</dbReference>
<evidence type="ECO:0000256" key="2">
    <source>
        <dbReference type="ARBA" id="ARBA00022801"/>
    </source>
</evidence>
<dbReference type="InterPro" id="IPR050563">
    <property type="entry name" value="4-hydroxybenzoyl-CoA_TE"/>
</dbReference>
<proteinExistence type="inferred from homology"/>
<dbReference type="Gene3D" id="3.10.129.10">
    <property type="entry name" value="Hotdog Thioesterase"/>
    <property type="match status" value="1"/>
</dbReference>
<protein>
    <submittedName>
        <fullName evidence="3">Acyl-CoA thioesterase FadM</fullName>
    </submittedName>
</protein>
<dbReference type="CDD" id="cd00586">
    <property type="entry name" value="4HBT"/>
    <property type="match status" value="1"/>
</dbReference>
<dbReference type="SUPFAM" id="SSF54637">
    <property type="entry name" value="Thioesterase/thiol ester dehydrase-isomerase"/>
    <property type="match status" value="1"/>
</dbReference>
<dbReference type="Proteomes" id="UP000199040">
    <property type="component" value="Unassembled WGS sequence"/>
</dbReference>
<keyword evidence="2" id="KW-0378">Hydrolase</keyword>
<sequence>MERVRLEFPATDLVHRHRLPVRIGDMNYGRHLAHDAAIGLLHEARVHMFESLGFHEWDVVGHPSVVADLAVQYRAEARWPEALIVDSAIPAAQGRGFHVYQRLWRPADERTVALARVGVVLLDPDTGKPVELPVAFGEALARAKQRGAD</sequence>
<dbReference type="AlphaFoldDB" id="A0A1I3DVR2"/>
<dbReference type="RefSeq" id="WP_092848087.1">
    <property type="nucleotide sequence ID" value="NZ_FOPY01000012.1"/>
</dbReference>
<comment type="similarity">
    <text evidence="1">Belongs to the 4-hydroxybenzoyl-CoA thioesterase family.</text>
</comment>
<accession>A0A1I3DVR2</accession>
<evidence type="ECO:0000256" key="1">
    <source>
        <dbReference type="ARBA" id="ARBA00005953"/>
    </source>
</evidence>
<dbReference type="GO" id="GO:0047617">
    <property type="term" value="F:fatty acyl-CoA hydrolase activity"/>
    <property type="evidence" value="ECO:0007669"/>
    <property type="project" value="TreeGrafter"/>
</dbReference>
<dbReference type="STRING" id="442341.SAMN04487959_11237"/>
<keyword evidence="4" id="KW-1185">Reference proteome</keyword>
<reference evidence="3 4" key="1">
    <citation type="submission" date="2016-10" db="EMBL/GenBank/DDBJ databases">
        <authorList>
            <person name="de Groot N.N."/>
        </authorList>
    </citation>
    <scope>NUCLEOTIDE SEQUENCE [LARGE SCALE GENOMIC DNA]</scope>
    <source>
        <strain evidence="3 4">CGMCC 1.6848</strain>
    </source>
</reference>
<name>A0A1I3DVR2_9GAMM</name>
<gene>
    <name evidence="3" type="ORF">SAMN04487959_11237</name>
</gene>
<dbReference type="Pfam" id="PF13279">
    <property type="entry name" value="4HBT_2"/>
    <property type="match status" value="1"/>
</dbReference>
<evidence type="ECO:0000313" key="4">
    <source>
        <dbReference type="Proteomes" id="UP000199040"/>
    </source>
</evidence>
<organism evidence="3 4">
    <name type="scientific">Modicisalibacter xianhensis</name>
    <dbReference type="NCBI Taxonomy" id="442341"/>
    <lineage>
        <taxon>Bacteria</taxon>
        <taxon>Pseudomonadati</taxon>
        <taxon>Pseudomonadota</taxon>
        <taxon>Gammaproteobacteria</taxon>
        <taxon>Oceanospirillales</taxon>
        <taxon>Halomonadaceae</taxon>
        <taxon>Modicisalibacter</taxon>
    </lineage>
</organism>
<dbReference type="PANTHER" id="PTHR31793">
    <property type="entry name" value="4-HYDROXYBENZOYL-COA THIOESTERASE FAMILY MEMBER"/>
    <property type="match status" value="1"/>
</dbReference>